<dbReference type="PRINTS" id="PR00344">
    <property type="entry name" value="BCTRLSENSOR"/>
</dbReference>
<keyword evidence="10 13" id="KW-1133">Transmembrane helix</keyword>
<protein>
    <recommendedName>
        <fullName evidence="3">histidine kinase</fullName>
        <ecNumber evidence="3">2.7.13.3</ecNumber>
    </recommendedName>
</protein>
<comment type="caution">
    <text evidence="15">The sequence shown here is derived from an EMBL/GenBank/DDBJ whole genome shotgun (WGS) entry which is preliminary data.</text>
</comment>
<evidence type="ECO:0000259" key="14">
    <source>
        <dbReference type="PROSITE" id="PS50109"/>
    </source>
</evidence>
<dbReference type="InterPro" id="IPR005467">
    <property type="entry name" value="His_kinase_dom"/>
</dbReference>
<evidence type="ECO:0000256" key="4">
    <source>
        <dbReference type="ARBA" id="ARBA00022475"/>
    </source>
</evidence>
<dbReference type="CDD" id="cd00082">
    <property type="entry name" value="HisKA"/>
    <property type="match status" value="1"/>
</dbReference>
<dbReference type="PANTHER" id="PTHR44936">
    <property type="entry name" value="SENSOR PROTEIN CREC"/>
    <property type="match status" value="1"/>
</dbReference>
<organism evidence="15 16">
    <name type="scientific">Thalassospira profundimaris</name>
    <dbReference type="NCBI Taxonomy" id="502049"/>
    <lineage>
        <taxon>Bacteria</taxon>
        <taxon>Pseudomonadati</taxon>
        <taxon>Pseudomonadota</taxon>
        <taxon>Alphaproteobacteria</taxon>
        <taxon>Rhodospirillales</taxon>
        <taxon>Thalassospiraceae</taxon>
        <taxon>Thalassospira</taxon>
    </lineage>
</organism>
<evidence type="ECO:0000256" key="7">
    <source>
        <dbReference type="ARBA" id="ARBA00022679"/>
    </source>
</evidence>
<dbReference type="InterPro" id="IPR004358">
    <property type="entry name" value="Sig_transdc_His_kin-like_C"/>
</dbReference>
<evidence type="ECO:0000313" key="15">
    <source>
        <dbReference type="EMBL" id="RCK33773.1"/>
    </source>
</evidence>
<dbReference type="SMART" id="SM00388">
    <property type="entry name" value="HisKA"/>
    <property type="match status" value="1"/>
</dbReference>
<dbReference type="Gene3D" id="1.10.287.130">
    <property type="match status" value="1"/>
</dbReference>
<dbReference type="GO" id="GO:0005886">
    <property type="term" value="C:plasma membrane"/>
    <property type="evidence" value="ECO:0007669"/>
    <property type="project" value="UniProtKB-SubCell"/>
</dbReference>
<feature type="transmembrane region" description="Helical" evidence="13">
    <location>
        <begin position="195"/>
        <end position="215"/>
    </location>
</feature>
<dbReference type="EC" id="2.7.13.3" evidence="3"/>
<keyword evidence="9 15" id="KW-0418">Kinase</keyword>
<keyword evidence="8 13" id="KW-0812">Transmembrane</keyword>
<keyword evidence="7" id="KW-0808">Transferase</keyword>
<reference evidence="15 16" key="1">
    <citation type="submission" date="2014-07" db="EMBL/GenBank/DDBJ databases">
        <title>Draft genome sequence of Thalassospira profundimaris 35.</title>
        <authorList>
            <person name="Lai Q."/>
            <person name="Shao Z."/>
        </authorList>
    </citation>
    <scope>NUCLEOTIDE SEQUENCE [LARGE SCALE GENOMIC DNA]</scope>
    <source>
        <strain evidence="15 16">35</strain>
    </source>
</reference>
<evidence type="ECO:0000256" key="11">
    <source>
        <dbReference type="ARBA" id="ARBA00023012"/>
    </source>
</evidence>
<dbReference type="InterPro" id="IPR050980">
    <property type="entry name" value="2C_sensor_his_kinase"/>
</dbReference>
<evidence type="ECO:0000313" key="16">
    <source>
        <dbReference type="Proteomes" id="UP000253226"/>
    </source>
</evidence>
<dbReference type="Pfam" id="PF02518">
    <property type="entry name" value="HATPase_c"/>
    <property type="match status" value="1"/>
</dbReference>
<keyword evidence="12 13" id="KW-0472">Membrane</keyword>
<dbReference type="InterPro" id="IPR036097">
    <property type="entry name" value="HisK_dim/P_sf"/>
</dbReference>
<dbReference type="PROSITE" id="PS50109">
    <property type="entry name" value="HIS_KIN"/>
    <property type="match status" value="1"/>
</dbReference>
<dbReference type="Proteomes" id="UP000253226">
    <property type="component" value="Unassembled WGS sequence"/>
</dbReference>
<keyword evidence="5" id="KW-0997">Cell inner membrane</keyword>
<dbReference type="Pfam" id="PF00512">
    <property type="entry name" value="HisKA"/>
    <property type="match status" value="1"/>
</dbReference>
<evidence type="ECO:0000256" key="13">
    <source>
        <dbReference type="SAM" id="Phobius"/>
    </source>
</evidence>
<dbReference type="RefSeq" id="WP_114103333.1">
    <property type="nucleotide sequence ID" value="NZ_JPWF01000011.1"/>
</dbReference>
<keyword evidence="4" id="KW-1003">Cell membrane</keyword>
<evidence type="ECO:0000256" key="3">
    <source>
        <dbReference type="ARBA" id="ARBA00012438"/>
    </source>
</evidence>
<dbReference type="OrthoDB" id="9804645at2"/>
<evidence type="ECO:0000256" key="5">
    <source>
        <dbReference type="ARBA" id="ARBA00022519"/>
    </source>
</evidence>
<name>A0A367W4C7_9PROT</name>
<dbReference type="SMART" id="SM00387">
    <property type="entry name" value="HATPase_c"/>
    <property type="match status" value="1"/>
</dbReference>
<dbReference type="AlphaFoldDB" id="A0A367W4C7"/>
<comment type="catalytic activity">
    <reaction evidence="1">
        <text>ATP + protein L-histidine = ADP + protein N-phospho-L-histidine.</text>
        <dbReference type="EC" id="2.7.13.3"/>
    </reaction>
</comment>
<dbReference type="PANTHER" id="PTHR44936:SF5">
    <property type="entry name" value="SENSOR HISTIDINE KINASE ENVZ"/>
    <property type="match status" value="1"/>
</dbReference>
<keyword evidence="11" id="KW-0902">Two-component regulatory system</keyword>
<evidence type="ECO:0000256" key="9">
    <source>
        <dbReference type="ARBA" id="ARBA00022777"/>
    </source>
</evidence>
<evidence type="ECO:0000256" key="12">
    <source>
        <dbReference type="ARBA" id="ARBA00023136"/>
    </source>
</evidence>
<accession>A0A367W4C7</accession>
<dbReference type="InterPro" id="IPR003594">
    <property type="entry name" value="HATPase_dom"/>
</dbReference>
<sequence>MADMFARFSDYFRRYKPRTLGGRIFLLMMLGGVIIAVLSAMASYYVIERNERISRAYTLGFTIRELARIADNPEFEANIVDIAARDGMIWRVLPPDDLGTLLLFSRPAQHIAMPVRLANTGWPTSVKVHFQRGRLSSEQRATIEAAENPSLFFAELSRELARLGLEAEVEIMMPSGKRILVSHGELWANYSSPSLVFLMFLIGVFAVLAVFAALADLLAGPFKKLTAAIIAHGDEVDGPPVEERGPTEARSMAAAYNDLRERISRMLGDRTRMLAAISHDLRTPSTRLRLRAEFIDNDELRETVLRDLDEMDSLLNDALDFLGDWIQKEEERTVDFVSVLEAICDDYADLGRPVSFDGPQPLQFSSVHTVFGGGDEPHSFDGKRSIRLTCRPGTLKRAFTNLIENALKYGYRAKVSLEATADNILVTVRDEGPGIPVEHQDKVFLPFYRVEGSRARSTGGSGLGLSIVKTVIDAHDGRISLRNLPDKGLEVIISLPRRINGGNGQ</sequence>
<evidence type="ECO:0000256" key="10">
    <source>
        <dbReference type="ARBA" id="ARBA00022989"/>
    </source>
</evidence>
<dbReference type="GO" id="GO:0000155">
    <property type="term" value="F:phosphorelay sensor kinase activity"/>
    <property type="evidence" value="ECO:0007669"/>
    <property type="project" value="InterPro"/>
</dbReference>
<evidence type="ECO:0000256" key="8">
    <source>
        <dbReference type="ARBA" id="ARBA00022692"/>
    </source>
</evidence>
<dbReference type="EMBL" id="JPWF01000011">
    <property type="protein sequence ID" value="RCK33773.1"/>
    <property type="molecule type" value="Genomic_DNA"/>
</dbReference>
<dbReference type="CDD" id="cd00075">
    <property type="entry name" value="HATPase"/>
    <property type="match status" value="1"/>
</dbReference>
<evidence type="ECO:0000256" key="6">
    <source>
        <dbReference type="ARBA" id="ARBA00022553"/>
    </source>
</evidence>
<dbReference type="InterPro" id="IPR036890">
    <property type="entry name" value="HATPase_C_sf"/>
</dbReference>
<dbReference type="InterPro" id="IPR003661">
    <property type="entry name" value="HisK_dim/P_dom"/>
</dbReference>
<evidence type="ECO:0000256" key="1">
    <source>
        <dbReference type="ARBA" id="ARBA00000085"/>
    </source>
</evidence>
<comment type="subcellular location">
    <subcellularLocation>
        <location evidence="2">Cell inner membrane</location>
        <topology evidence="2">Multi-pass membrane protein</topology>
    </subcellularLocation>
</comment>
<feature type="domain" description="Histidine kinase" evidence="14">
    <location>
        <begin position="276"/>
        <end position="499"/>
    </location>
</feature>
<dbReference type="SUPFAM" id="SSF47384">
    <property type="entry name" value="Homodimeric domain of signal transducing histidine kinase"/>
    <property type="match status" value="1"/>
</dbReference>
<evidence type="ECO:0000256" key="2">
    <source>
        <dbReference type="ARBA" id="ARBA00004429"/>
    </source>
</evidence>
<gene>
    <name evidence="15" type="ORF">TH19_16300</name>
</gene>
<dbReference type="SUPFAM" id="SSF55874">
    <property type="entry name" value="ATPase domain of HSP90 chaperone/DNA topoisomerase II/histidine kinase"/>
    <property type="match status" value="1"/>
</dbReference>
<feature type="transmembrane region" description="Helical" evidence="13">
    <location>
        <begin position="20"/>
        <end position="47"/>
    </location>
</feature>
<dbReference type="Gene3D" id="3.30.565.10">
    <property type="entry name" value="Histidine kinase-like ATPase, C-terminal domain"/>
    <property type="match status" value="1"/>
</dbReference>
<keyword evidence="6" id="KW-0597">Phosphoprotein</keyword>
<proteinExistence type="predicted"/>